<evidence type="ECO:0000256" key="7">
    <source>
        <dbReference type="ARBA" id="ARBA00023052"/>
    </source>
</evidence>
<comment type="cofactor">
    <cofactor evidence="2">
        <name>thiamine diphosphate</name>
        <dbReference type="ChEBI" id="CHEBI:58937"/>
    </cofactor>
</comment>
<keyword evidence="6" id="KW-0460">Magnesium</keyword>
<evidence type="ECO:0000256" key="3">
    <source>
        <dbReference type="ARBA" id="ARBA00011738"/>
    </source>
</evidence>
<dbReference type="GO" id="GO:0008661">
    <property type="term" value="F:1-deoxy-D-xylulose-5-phosphate synthase activity"/>
    <property type="evidence" value="ECO:0007669"/>
    <property type="project" value="UniProtKB-EC"/>
</dbReference>
<dbReference type="GO" id="GO:0046872">
    <property type="term" value="F:metal ion binding"/>
    <property type="evidence" value="ECO:0007669"/>
    <property type="project" value="UniProtKB-KW"/>
</dbReference>
<dbReference type="InterPro" id="IPR005477">
    <property type="entry name" value="Dxylulose-5-P_synthase"/>
</dbReference>
<keyword evidence="9" id="KW-1185">Reference proteome</keyword>
<evidence type="ECO:0000313" key="8">
    <source>
        <dbReference type="EMBL" id="RJF96418.1"/>
    </source>
</evidence>
<protein>
    <submittedName>
        <fullName evidence="8">1-deoxy-D-xylulose-5-phosphate synthase</fullName>
        <ecNumber evidence="8">2.2.1.7</ecNumber>
    </submittedName>
</protein>
<accession>A0A418WUR6</accession>
<dbReference type="InterPro" id="IPR029061">
    <property type="entry name" value="THDP-binding"/>
</dbReference>
<keyword evidence="4 8" id="KW-0808">Transferase</keyword>
<evidence type="ECO:0000256" key="2">
    <source>
        <dbReference type="ARBA" id="ARBA00001964"/>
    </source>
</evidence>
<dbReference type="EMBL" id="QYUK01000007">
    <property type="protein sequence ID" value="RJF96418.1"/>
    <property type="molecule type" value="Genomic_DNA"/>
</dbReference>
<evidence type="ECO:0000256" key="4">
    <source>
        <dbReference type="ARBA" id="ARBA00022679"/>
    </source>
</evidence>
<dbReference type="RefSeq" id="WP_233559766.1">
    <property type="nucleotide sequence ID" value="NZ_QYUK01000007.1"/>
</dbReference>
<dbReference type="AlphaFoldDB" id="A0A418WUR6"/>
<dbReference type="Proteomes" id="UP000284605">
    <property type="component" value="Unassembled WGS sequence"/>
</dbReference>
<name>A0A418WUR6_9PROT</name>
<reference evidence="8 9" key="1">
    <citation type="submission" date="2018-09" db="EMBL/GenBank/DDBJ databases">
        <authorList>
            <person name="Zhu H."/>
        </authorList>
    </citation>
    <scope>NUCLEOTIDE SEQUENCE [LARGE SCALE GENOMIC DNA]</scope>
    <source>
        <strain evidence="8 9">K1W22B-8</strain>
    </source>
</reference>
<evidence type="ECO:0000256" key="5">
    <source>
        <dbReference type="ARBA" id="ARBA00022723"/>
    </source>
</evidence>
<dbReference type="GO" id="GO:0005829">
    <property type="term" value="C:cytosol"/>
    <property type="evidence" value="ECO:0007669"/>
    <property type="project" value="TreeGrafter"/>
</dbReference>
<dbReference type="InterPro" id="IPR049557">
    <property type="entry name" value="Transketolase_CS"/>
</dbReference>
<dbReference type="PANTHER" id="PTHR43322:SF5">
    <property type="entry name" value="1-DEOXY-D-XYLULOSE-5-PHOSPHATE SYNTHASE, CHLOROPLASTIC"/>
    <property type="match status" value="1"/>
</dbReference>
<proteinExistence type="predicted"/>
<organism evidence="8 9">
    <name type="scientific">Oleomonas cavernae</name>
    <dbReference type="NCBI Taxonomy" id="2320859"/>
    <lineage>
        <taxon>Bacteria</taxon>
        <taxon>Pseudomonadati</taxon>
        <taxon>Pseudomonadota</taxon>
        <taxon>Alphaproteobacteria</taxon>
        <taxon>Acetobacterales</taxon>
        <taxon>Acetobacteraceae</taxon>
        <taxon>Oleomonas</taxon>
    </lineage>
</organism>
<gene>
    <name evidence="8" type="ORF">D3874_00170</name>
</gene>
<comment type="caution">
    <text evidence="8">The sequence shown here is derived from an EMBL/GenBank/DDBJ whole genome shotgun (WGS) entry which is preliminary data.</text>
</comment>
<comment type="cofactor">
    <cofactor evidence="1">
        <name>Mg(2+)</name>
        <dbReference type="ChEBI" id="CHEBI:18420"/>
    </cofactor>
</comment>
<keyword evidence="5" id="KW-0479">Metal-binding</keyword>
<dbReference type="CDD" id="cd02007">
    <property type="entry name" value="TPP_DXS"/>
    <property type="match status" value="1"/>
</dbReference>
<sequence length="338" mass="36646">MVEIPGYTLLGRVNTPADLRRLPLSELPHLAVEMRRYLIETLGRIGGHFAANLGTVELTLALHYAFETPRDRLVWDVGHQAYPHKMITGRRARLETIRRLNGLMPFCHRGESEYDTFGVGHSSTSISAAAGMAAAARIKGEKRRAVAIIGDGGMTGGMAFEALNHAGHIGLDMLVVYNDNDMSISENVGALRNHSARLVNKLGLAAPHGNRLTTDDDEHNEAHLENPGALFETLGFSYHGPIDGHDLDALLAAFERLKDARGPQLLHVLTVKGKGFDPAEADPIKYHGVTQFDPVTGAFPAKKPGGKPAYTQVFGDWLCEAAARDPKVVGITPAMREG</sequence>
<dbReference type="Pfam" id="PF13292">
    <property type="entry name" value="DXP_synthase_N"/>
    <property type="match status" value="1"/>
</dbReference>
<dbReference type="PROSITE" id="PS00801">
    <property type="entry name" value="TRANSKETOLASE_1"/>
    <property type="match status" value="1"/>
</dbReference>
<keyword evidence="7" id="KW-0786">Thiamine pyrophosphate</keyword>
<dbReference type="EC" id="2.2.1.7" evidence="8"/>
<dbReference type="PANTHER" id="PTHR43322">
    <property type="entry name" value="1-D-DEOXYXYLULOSE 5-PHOSPHATE SYNTHASE-RELATED"/>
    <property type="match status" value="1"/>
</dbReference>
<dbReference type="GO" id="GO:0019288">
    <property type="term" value="P:isopentenyl diphosphate biosynthetic process, methylerythritol 4-phosphate pathway"/>
    <property type="evidence" value="ECO:0007669"/>
    <property type="project" value="TreeGrafter"/>
</dbReference>
<evidence type="ECO:0000256" key="1">
    <source>
        <dbReference type="ARBA" id="ARBA00001946"/>
    </source>
</evidence>
<dbReference type="GO" id="GO:0016114">
    <property type="term" value="P:terpenoid biosynthetic process"/>
    <property type="evidence" value="ECO:0007669"/>
    <property type="project" value="InterPro"/>
</dbReference>
<evidence type="ECO:0000256" key="6">
    <source>
        <dbReference type="ARBA" id="ARBA00022842"/>
    </source>
</evidence>
<evidence type="ECO:0000313" key="9">
    <source>
        <dbReference type="Proteomes" id="UP000284605"/>
    </source>
</evidence>
<feature type="non-terminal residue" evidence="8">
    <location>
        <position position="338"/>
    </location>
</feature>
<comment type="subunit">
    <text evidence="3">Homodimer.</text>
</comment>
<dbReference type="SUPFAM" id="SSF52518">
    <property type="entry name" value="Thiamin diphosphate-binding fold (THDP-binding)"/>
    <property type="match status" value="1"/>
</dbReference>
<dbReference type="Gene3D" id="3.40.50.970">
    <property type="match status" value="1"/>
</dbReference>